<sequence length="542" mass="63855">MFLYRNVHRFKVYQDVRYFCKTTLKNKALDENTVTGRLLLCVKDLNQRNASELNTSISFDWNKSEHVIKELQSSKTPSELSRKLNYFNNKCCNRLTDLDTTSIFNILNIYMKIVPNKILKYEFYKAALTFLNEYFQFLSTKEVLQLMFYAGLQKNTGNSELLLKQCLRSFNQKTIDELTVNELSIICNSTFKCSTRIKNEAFCVKIIDTINNNLDILKDTRIFVTLIKTLRHNRAQNESILSTISCAMLFNSTYEHYDFTTMCHVLALFSDYSYYDENILNLFKDKAVEELTCDVVKKSNFSDKIRAKDIKRFLWAYSNLGYKLDKRLIKDVFIKIMVKKIGDKDYDDEPETLLDCILYLWIMEYQAFELVPYCFSNDKITQIKKSKTKSKDKLNMLLSCMQLENLSLFKELQLKPQSFQYYNIKKQLSYRPNLERVYGILKELSDSVELNKFEYECQIPHVQIVGITGYKKNIYKSVFIEVFDDYVCVKNKIDYASGLMQLKLRLLDKMDQGLIIISTDDLNTMNDAELKEHLIYEINMVC</sequence>
<gene>
    <name evidence="2" type="primary">LOC108566167</name>
</gene>
<reference evidence="2" key="1">
    <citation type="submission" date="2025-08" db="UniProtKB">
        <authorList>
            <consortium name="RefSeq"/>
        </authorList>
    </citation>
    <scope>IDENTIFICATION</scope>
    <source>
        <tissue evidence="2">Whole Larva</tissue>
    </source>
</reference>
<evidence type="ECO:0000313" key="1">
    <source>
        <dbReference type="Proteomes" id="UP000695000"/>
    </source>
</evidence>
<keyword evidence="1" id="KW-1185">Reference proteome</keyword>
<proteinExistence type="predicted"/>
<dbReference type="Proteomes" id="UP000695000">
    <property type="component" value="Unplaced"/>
</dbReference>
<organism evidence="1 2">
    <name type="scientific">Nicrophorus vespilloides</name>
    <name type="common">Boreal carrion beetle</name>
    <dbReference type="NCBI Taxonomy" id="110193"/>
    <lineage>
        <taxon>Eukaryota</taxon>
        <taxon>Metazoa</taxon>
        <taxon>Ecdysozoa</taxon>
        <taxon>Arthropoda</taxon>
        <taxon>Hexapoda</taxon>
        <taxon>Insecta</taxon>
        <taxon>Pterygota</taxon>
        <taxon>Neoptera</taxon>
        <taxon>Endopterygota</taxon>
        <taxon>Coleoptera</taxon>
        <taxon>Polyphaga</taxon>
        <taxon>Staphyliniformia</taxon>
        <taxon>Silphidae</taxon>
        <taxon>Nicrophorinae</taxon>
        <taxon>Nicrophorus</taxon>
    </lineage>
</organism>
<name>A0ABM1N3M5_NICVS</name>
<evidence type="ECO:0000313" key="2">
    <source>
        <dbReference type="RefSeq" id="XP_017781425.1"/>
    </source>
</evidence>
<protein>
    <submittedName>
        <fullName evidence="2">Uncharacterized protein LOC108566167</fullName>
    </submittedName>
</protein>
<accession>A0ABM1N3M5</accession>
<dbReference type="GeneID" id="108566167"/>
<dbReference type="RefSeq" id="XP_017781425.1">
    <property type="nucleotide sequence ID" value="XM_017925936.1"/>
</dbReference>